<gene>
    <name evidence="4" type="ORF">E4K65_25735</name>
</gene>
<dbReference type="EMBL" id="SPQT01000016">
    <property type="protein sequence ID" value="TFV44951.1"/>
    <property type="molecule type" value="Genomic_DNA"/>
</dbReference>
<keyword evidence="2" id="KW-1133">Transmembrane helix</keyword>
<dbReference type="InterPro" id="IPR050706">
    <property type="entry name" value="Cyclic-di-GMP_PDE-like"/>
</dbReference>
<dbReference type="Pfam" id="PF00563">
    <property type="entry name" value="EAL"/>
    <property type="match status" value="1"/>
</dbReference>
<dbReference type="OrthoDB" id="7178689at2"/>
<reference evidence="4 5" key="1">
    <citation type="submission" date="2019-03" db="EMBL/GenBank/DDBJ databases">
        <title>Bradyrhizobium diversity isolated from nodules of Chamaecrista fasciculata.</title>
        <authorList>
            <person name="Klepa M.S."/>
            <person name="Urquiaga M.O."/>
            <person name="Hungria M."/>
            <person name="Delamuta J.R."/>
        </authorList>
    </citation>
    <scope>NUCLEOTIDE SEQUENCE [LARGE SCALE GENOMIC DNA]</scope>
    <source>
        <strain evidence="4 5">CNPSo 3448</strain>
    </source>
</reference>
<dbReference type="InterPro" id="IPR035919">
    <property type="entry name" value="EAL_sf"/>
</dbReference>
<feature type="region of interest" description="Disordered" evidence="1">
    <location>
        <begin position="167"/>
        <end position="202"/>
    </location>
</feature>
<dbReference type="InterPro" id="IPR001633">
    <property type="entry name" value="EAL_dom"/>
</dbReference>
<dbReference type="PANTHER" id="PTHR33121">
    <property type="entry name" value="CYCLIC DI-GMP PHOSPHODIESTERASE PDEF"/>
    <property type="match status" value="1"/>
</dbReference>
<name>A0A4Y9LNN5_9BRAD</name>
<feature type="transmembrane region" description="Helical" evidence="2">
    <location>
        <begin position="36"/>
        <end position="52"/>
    </location>
</feature>
<comment type="caution">
    <text evidence="4">The sequence shown here is derived from an EMBL/GenBank/DDBJ whole genome shotgun (WGS) entry which is preliminary data.</text>
</comment>
<feature type="region of interest" description="Disordered" evidence="1">
    <location>
        <begin position="442"/>
        <end position="497"/>
    </location>
</feature>
<dbReference type="SMART" id="SM00052">
    <property type="entry name" value="EAL"/>
    <property type="match status" value="1"/>
</dbReference>
<evidence type="ECO:0000313" key="4">
    <source>
        <dbReference type="EMBL" id="TFV44951.1"/>
    </source>
</evidence>
<keyword evidence="5" id="KW-1185">Reference proteome</keyword>
<evidence type="ECO:0000313" key="5">
    <source>
        <dbReference type="Proteomes" id="UP000297966"/>
    </source>
</evidence>
<accession>A0A4Y9LNN5</accession>
<dbReference type="Proteomes" id="UP000297966">
    <property type="component" value="Unassembled WGS sequence"/>
</dbReference>
<keyword evidence="2" id="KW-0472">Membrane</keyword>
<feature type="compositionally biased region" description="Polar residues" evidence="1">
    <location>
        <begin position="190"/>
        <end position="202"/>
    </location>
</feature>
<dbReference type="PROSITE" id="PS50883">
    <property type="entry name" value="EAL"/>
    <property type="match status" value="1"/>
</dbReference>
<feature type="domain" description="EAL" evidence="3">
    <location>
        <begin position="203"/>
        <end position="456"/>
    </location>
</feature>
<dbReference type="GO" id="GO:0071111">
    <property type="term" value="F:cyclic-guanylate-specific phosphodiesterase activity"/>
    <property type="evidence" value="ECO:0007669"/>
    <property type="project" value="InterPro"/>
</dbReference>
<dbReference type="SUPFAM" id="SSF141868">
    <property type="entry name" value="EAL domain-like"/>
    <property type="match status" value="1"/>
</dbReference>
<proteinExistence type="predicted"/>
<sequence>MIRISTIFIAICMVLVAASLGLVLYAVAGISGTESAIVALTALTFLILYNAVSMRLRDRSDVGGQIADLSRGTADLARQVAEFGRRLAAMEGRIASSNSTNSDRIQSVVGEINELGGLVRQLASTVSTHEDLLAGAAPAAAAAPAARPDLEAPIDLIAPLGERPVAPPLLPAAPPPPAAQPRPAPAVQAQTAHPVQTANGRNQTQLLATLRNAIDENRIDIFLQPMVTLPQRKVRFYEAVTRVRDERDQLIAAEEFISIAEASGLIGRIDNMVMLRCVQVLRRLMVRNKDVGVFCNVAASTLGNSTTFAQCLDFLEANRALAPSLVLEFKQSTFRNLGPAESENLAALAQRGFRFSIDHVTDLRIEPRELADRGVRFIKVPATLLLDPRQASTSDIHPSDLSDLLGRFGIDLIAERIEGERAVVDLLDYDVRFGQGFLFAPPRPLRPEGASATGGASPNQAQDIQGSNGFAPLGQGATSAAPPAQRITGNAALARRI</sequence>
<feature type="compositionally biased region" description="Pro residues" evidence="1">
    <location>
        <begin position="167"/>
        <end position="184"/>
    </location>
</feature>
<dbReference type="RefSeq" id="WP_135176513.1">
    <property type="nucleotide sequence ID" value="NZ_SPQT01000016.1"/>
</dbReference>
<evidence type="ECO:0000256" key="1">
    <source>
        <dbReference type="SAM" id="MobiDB-lite"/>
    </source>
</evidence>
<dbReference type="PANTHER" id="PTHR33121:SF79">
    <property type="entry name" value="CYCLIC DI-GMP PHOSPHODIESTERASE PDED-RELATED"/>
    <property type="match status" value="1"/>
</dbReference>
<feature type="compositionally biased region" description="Polar residues" evidence="1">
    <location>
        <begin position="454"/>
        <end position="468"/>
    </location>
</feature>
<keyword evidence="2" id="KW-0812">Transmembrane</keyword>
<dbReference type="Gene3D" id="3.20.20.450">
    <property type="entry name" value="EAL domain"/>
    <property type="match status" value="1"/>
</dbReference>
<organism evidence="4 5">
    <name type="scientific">Bradyrhizobium niftali</name>
    <dbReference type="NCBI Taxonomy" id="2560055"/>
    <lineage>
        <taxon>Bacteria</taxon>
        <taxon>Pseudomonadati</taxon>
        <taxon>Pseudomonadota</taxon>
        <taxon>Alphaproteobacteria</taxon>
        <taxon>Hyphomicrobiales</taxon>
        <taxon>Nitrobacteraceae</taxon>
        <taxon>Bradyrhizobium</taxon>
    </lineage>
</organism>
<evidence type="ECO:0000256" key="2">
    <source>
        <dbReference type="SAM" id="Phobius"/>
    </source>
</evidence>
<protein>
    <submittedName>
        <fullName evidence="4">EAL domain-containing protein</fullName>
    </submittedName>
</protein>
<evidence type="ECO:0000259" key="3">
    <source>
        <dbReference type="PROSITE" id="PS50883"/>
    </source>
</evidence>
<dbReference type="AlphaFoldDB" id="A0A4Y9LNN5"/>
<dbReference type="CDD" id="cd01948">
    <property type="entry name" value="EAL"/>
    <property type="match status" value="1"/>
</dbReference>
<feature type="transmembrane region" description="Helical" evidence="2">
    <location>
        <begin position="7"/>
        <end position="30"/>
    </location>
</feature>